<gene>
    <name evidence="2" type="ORF">L336_0925</name>
</gene>
<dbReference type="PANTHER" id="PTHR32332">
    <property type="entry name" value="2-NITROPROPANE DIOXYGENASE"/>
    <property type="match status" value="1"/>
</dbReference>
<organism evidence="2 3">
    <name type="scientific">Candidatus Saccharimonas aalborgensis</name>
    <dbReference type="NCBI Taxonomy" id="1332188"/>
    <lineage>
        <taxon>Bacteria</taxon>
        <taxon>Candidatus Saccharimonadota</taxon>
        <taxon>Candidatus Saccharimonadia</taxon>
        <taxon>Candidatus Saccharimonadales</taxon>
        <taxon>Candidatus Saccharimonadaceae</taxon>
        <taxon>Candidatus Saccharimonas</taxon>
    </lineage>
</organism>
<dbReference type="EMBL" id="CP005957">
    <property type="protein sequence ID" value="AGL62624.1"/>
    <property type="molecule type" value="Genomic_DNA"/>
</dbReference>
<dbReference type="AlphaFoldDB" id="R4PNR8"/>
<protein>
    <recommendedName>
        <fullName evidence="4">2-nitropropane dioxygenase</fullName>
    </recommendedName>
</protein>
<evidence type="ECO:0000313" key="2">
    <source>
        <dbReference type="EMBL" id="AGL62624.1"/>
    </source>
</evidence>
<dbReference type="RefSeq" id="WP_015642074.1">
    <property type="nucleotide sequence ID" value="NC_021219.1"/>
</dbReference>
<sequence length="515" mass="56142">MTKETFRERNWDIIQGGMGVAVSDYRLARATGRSTVGVISGTAIAEVLSRRLQDGDPTGEMREALATFPNQAIADRALRLFFQEGGERPEGQSLWYRQLSMFNHNTRETSITVDMTVLGAYAEAYLARIGAGPNGKTGLNLLTKLDRPNMHVLAGAMMGGIDVAIMGAGIPDQIPELIHKIKHNQGEPILHGIHTQGQGPSRFAMPLDLGRYAPDLDTMNHPAFLAIITHHDLARRMSEQEFAPDGYVIEAPTAGGHNAPPRGSAKNERGEPVYTEQDLADLSQMLEMGLTFWLAGQRGTHEDYEDALLSGARGVQVGTAFALAQESGWDPELKRRIIDEIASESGLDVYTDPNASPSGFPIKVGRVPGTVSDADVYPARKRICDIGHLRTAHHGVDAHGKPTIGYQCTAEPMEDYLRKVGAAELPPEHPKRRVAMMRTDGSVCLCNALLAAAGFPQVRDGIAEPAMVTIGDDANRFLHLINTDESGHFDPYKPVTAERVLHFIRTGEKDLDYGI</sequence>
<dbReference type="Proteomes" id="UP000013893">
    <property type="component" value="Chromosome"/>
</dbReference>
<dbReference type="KEGG" id="saal:L336_0925"/>
<dbReference type="InterPro" id="IPR013785">
    <property type="entry name" value="Aldolase_TIM"/>
</dbReference>
<feature type="region of interest" description="Disordered" evidence="1">
    <location>
        <begin position="252"/>
        <end position="271"/>
    </location>
</feature>
<dbReference type="HOGENOM" id="CLU_567088_0_0_0"/>
<accession>R4PNR8</accession>
<keyword evidence="3" id="KW-1185">Reference proteome</keyword>
<dbReference type="SUPFAM" id="SSF51412">
    <property type="entry name" value="Inosine monophosphate dehydrogenase (IMPDH)"/>
    <property type="match status" value="1"/>
</dbReference>
<evidence type="ECO:0008006" key="4">
    <source>
        <dbReference type="Google" id="ProtNLM"/>
    </source>
</evidence>
<name>R4PNR8_9BACT</name>
<dbReference type="Gene3D" id="3.20.20.70">
    <property type="entry name" value="Aldolase class I"/>
    <property type="match status" value="1"/>
</dbReference>
<evidence type="ECO:0000313" key="3">
    <source>
        <dbReference type="Proteomes" id="UP000013893"/>
    </source>
</evidence>
<proteinExistence type="predicted"/>
<dbReference type="OrthoDB" id="9778912at2"/>
<dbReference type="PANTHER" id="PTHR32332:SF33">
    <property type="entry name" value="NITRONATE MONOOXYGENASE DOMAIN-CONTAINING PROTEIN"/>
    <property type="match status" value="1"/>
</dbReference>
<evidence type="ECO:0000256" key="1">
    <source>
        <dbReference type="SAM" id="MobiDB-lite"/>
    </source>
</evidence>
<reference evidence="2 3" key="1">
    <citation type="journal article" date="2013" name="Nat. Biotechnol.">
        <title>Genome sequences of rare, uncultured bacteria obtained by differential coverage binning of multiple metagenomes.</title>
        <authorList>
            <person name="Albertsen M."/>
            <person name="Hugenholtz P."/>
            <person name="Skarshewski A."/>
            <person name="Nielsen K.L."/>
            <person name="Tyson G.W."/>
            <person name="Nielsen P.H."/>
        </authorList>
    </citation>
    <scope>NUCLEOTIDE SEQUENCE [LARGE SCALE GENOMIC DNA]</scope>
    <source>
        <strain evidence="2">TM71</strain>
    </source>
</reference>